<comment type="caution">
    <text evidence="2">The sequence shown here is derived from an EMBL/GenBank/DDBJ whole genome shotgun (WGS) entry which is preliminary data.</text>
</comment>
<protein>
    <submittedName>
        <fullName evidence="2">Uncharacterized protein</fullName>
    </submittedName>
</protein>
<accession>A0A9Q1EFA0</accession>
<feature type="region of interest" description="Disordered" evidence="1">
    <location>
        <begin position="1"/>
        <end position="77"/>
    </location>
</feature>
<keyword evidence="3" id="KW-1185">Reference proteome</keyword>
<dbReference type="Proteomes" id="UP001152622">
    <property type="component" value="Chromosome 18"/>
</dbReference>
<evidence type="ECO:0000313" key="2">
    <source>
        <dbReference type="EMBL" id="KAJ8337717.1"/>
    </source>
</evidence>
<proteinExistence type="predicted"/>
<feature type="compositionally biased region" description="Basic and acidic residues" evidence="1">
    <location>
        <begin position="64"/>
        <end position="77"/>
    </location>
</feature>
<dbReference type="EMBL" id="JAINUF010000018">
    <property type="protein sequence ID" value="KAJ8337717.1"/>
    <property type="molecule type" value="Genomic_DNA"/>
</dbReference>
<evidence type="ECO:0000313" key="3">
    <source>
        <dbReference type="Proteomes" id="UP001152622"/>
    </source>
</evidence>
<feature type="compositionally biased region" description="Basic residues" evidence="1">
    <location>
        <begin position="146"/>
        <end position="155"/>
    </location>
</feature>
<sequence length="174" mass="19142">MSPAIQRTAKSRRADGQTSEETEGRKDRPRNTKKDGEEEKCTRGTDPKHRKREGADVVTSGDLTKGREKNRTQEARDPCFFNINSVRRGGQQFGAVGEGGEICRQTERRCVLNVERTGRSTSPRNGNTGSLNGVPGIPALSCCANTRRHPPKVTRHVPGQEDAGQDLDTRAHAH</sequence>
<reference evidence="2" key="1">
    <citation type="journal article" date="2023" name="Science">
        <title>Genome structures resolve the early diversification of teleost fishes.</title>
        <authorList>
            <person name="Parey E."/>
            <person name="Louis A."/>
            <person name="Montfort J."/>
            <person name="Bouchez O."/>
            <person name="Roques C."/>
            <person name="Iampietro C."/>
            <person name="Lluch J."/>
            <person name="Castinel A."/>
            <person name="Donnadieu C."/>
            <person name="Desvignes T."/>
            <person name="Floi Bucao C."/>
            <person name="Jouanno E."/>
            <person name="Wen M."/>
            <person name="Mejri S."/>
            <person name="Dirks R."/>
            <person name="Jansen H."/>
            <person name="Henkel C."/>
            <person name="Chen W.J."/>
            <person name="Zahm M."/>
            <person name="Cabau C."/>
            <person name="Klopp C."/>
            <person name="Thompson A.W."/>
            <person name="Robinson-Rechavi M."/>
            <person name="Braasch I."/>
            <person name="Lecointre G."/>
            <person name="Bobe J."/>
            <person name="Postlethwait J.H."/>
            <person name="Berthelot C."/>
            <person name="Roest Crollius H."/>
            <person name="Guiguen Y."/>
        </authorList>
    </citation>
    <scope>NUCLEOTIDE SEQUENCE</scope>
    <source>
        <strain evidence="2">WJC10195</strain>
    </source>
</reference>
<feature type="region of interest" description="Disordered" evidence="1">
    <location>
        <begin position="142"/>
        <end position="174"/>
    </location>
</feature>
<dbReference type="AlphaFoldDB" id="A0A9Q1EFA0"/>
<feature type="compositionally biased region" description="Basic and acidic residues" evidence="1">
    <location>
        <begin position="22"/>
        <end position="47"/>
    </location>
</feature>
<gene>
    <name evidence="2" type="ORF">SKAU_G00366830</name>
</gene>
<organism evidence="2 3">
    <name type="scientific">Synaphobranchus kaupii</name>
    <name type="common">Kaup's arrowtooth eel</name>
    <dbReference type="NCBI Taxonomy" id="118154"/>
    <lineage>
        <taxon>Eukaryota</taxon>
        <taxon>Metazoa</taxon>
        <taxon>Chordata</taxon>
        <taxon>Craniata</taxon>
        <taxon>Vertebrata</taxon>
        <taxon>Euteleostomi</taxon>
        <taxon>Actinopterygii</taxon>
        <taxon>Neopterygii</taxon>
        <taxon>Teleostei</taxon>
        <taxon>Anguilliformes</taxon>
        <taxon>Synaphobranchidae</taxon>
        <taxon>Synaphobranchus</taxon>
    </lineage>
</organism>
<name>A0A9Q1EFA0_SYNKA</name>
<evidence type="ECO:0000256" key="1">
    <source>
        <dbReference type="SAM" id="MobiDB-lite"/>
    </source>
</evidence>